<name>A0ABP5RAC4_9ACTN</name>
<feature type="transmembrane region" description="Helical" evidence="1">
    <location>
        <begin position="155"/>
        <end position="177"/>
    </location>
</feature>
<organism evidence="2 3">
    <name type="scientific">Kitasatospora cystarginea</name>
    <dbReference type="NCBI Taxonomy" id="58350"/>
    <lineage>
        <taxon>Bacteria</taxon>
        <taxon>Bacillati</taxon>
        <taxon>Actinomycetota</taxon>
        <taxon>Actinomycetes</taxon>
        <taxon>Kitasatosporales</taxon>
        <taxon>Streptomycetaceae</taxon>
        <taxon>Kitasatospora</taxon>
    </lineage>
</organism>
<evidence type="ECO:0000313" key="2">
    <source>
        <dbReference type="EMBL" id="GAA2253622.1"/>
    </source>
</evidence>
<evidence type="ECO:0000256" key="1">
    <source>
        <dbReference type="SAM" id="Phobius"/>
    </source>
</evidence>
<feature type="transmembrane region" description="Helical" evidence="1">
    <location>
        <begin position="183"/>
        <end position="201"/>
    </location>
</feature>
<dbReference type="Proteomes" id="UP001500305">
    <property type="component" value="Unassembled WGS sequence"/>
</dbReference>
<reference evidence="3" key="1">
    <citation type="journal article" date="2019" name="Int. J. Syst. Evol. Microbiol.">
        <title>The Global Catalogue of Microorganisms (GCM) 10K type strain sequencing project: providing services to taxonomists for standard genome sequencing and annotation.</title>
        <authorList>
            <consortium name="The Broad Institute Genomics Platform"/>
            <consortium name="The Broad Institute Genome Sequencing Center for Infectious Disease"/>
            <person name="Wu L."/>
            <person name="Ma J."/>
        </authorList>
    </citation>
    <scope>NUCLEOTIDE SEQUENCE [LARGE SCALE GENOMIC DNA]</scope>
    <source>
        <strain evidence="3">JCM 7356</strain>
    </source>
</reference>
<keyword evidence="1" id="KW-0472">Membrane</keyword>
<gene>
    <name evidence="2" type="ORF">GCM10010430_41710</name>
</gene>
<evidence type="ECO:0000313" key="3">
    <source>
        <dbReference type="Proteomes" id="UP001500305"/>
    </source>
</evidence>
<keyword evidence="1" id="KW-0812">Transmembrane</keyword>
<keyword evidence="1" id="KW-1133">Transmembrane helix</keyword>
<proteinExistence type="predicted"/>
<feature type="transmembrane region" description="Helical" evidence="1">
    <location>
        <begin position="208"/>
        <end position="228"/>
    </location>
</feature>
<keyword evidence="3" id="KW-1185">Reference proteome</keyword>
<feature type="transmembrane region" description="Helical" evidence="1">
    <location>
        <begin position="72"/>
        <end position="89"/>
    </location>
</feature>
<protein>
    <submittedName>
        <fullName evidence="2">Uncharacterized protein</fullName>
    </submittedName>
</protein>
<sequence>MNLLFTLTSLSVVLVAVERFSFTTEVLLQPYGFLRLHELLQVTVLILVTVIIPALIFREVSRDFSALRSREGKWLFLLFTTGVYFYATGNGLHEVASAAFNEYCDPDAFTGDLCGGLFFNDFYTGNTMFFAGALLMNTSLLITESRNPDESSAGSSQAALVVNAAVYAVTVLAYAGFDRAPVGLVYSVGMSLIAGAFFLKVRRHYRKFPFITYSALVYALGGSASLVVRMCA</sequence>
<accession>A0ABP5RAC4</accession>
<comment type="caution">
    <text evidence="2">The sequence shown here is derived from an EMBL/GenBank/DDBJ whole genome shotgun (WGS) entry which is preliminary data.</text>
</comment>
<feature type="transmembrane region" description="Helical" evidence="1">
    <location>
        <begin position="39"/>
        <end position="60"/>
    </location>
</feature>
<feature type="transmembrane region" description="Helical" evidence="1">
    <location>
        <begin position="122"/>
        <end position="143"/>
    </location>
</feature>
<dbReference type="EMBL" id="BAAATR010000018">
    <property type="protein sequence ID" value="GAA2253622.1"/>
    <property type="molecule type" value="Genomic_DNA"/>
</dbReference>